<dbReference type="GO" id="GO:0045547">
    <property type="term" value="F:ditrans,polycis-polyprenyl diphosphate synthase [(2E,6E)-farnesyl diphosphate specific] activity"/>
    <property type="evidence" value="ECO:0007669"/>
    <property type="project" value="TreeGrafter"/>
</dbReference>
<dbReference type="GO" id="GO:0016094">
    <property type="term" value="P:polyprenol biosynthetic process"/>
    <property type="evidence" value="ECO:0007669"/>
    <property type="project" value="TreeGrafter"/>
</dbReference>
<dbReference type="PANTHER" id="PTHR10291:SF0">
    <property type="entry name" value="DEHYDRODOLICHYL DIPHOSPHATE SYNTHASE 2"/>
    <property type="match status" value="1"/>
</dbReference>
<dbReference type="InterPro" id="IPR001441">
    <property type="entry name" value="UPP_synth-like"/>
</dbReference>
<dbReference type="PROSITE" id="PS01066">
    <property type="entry name" value="UPP_SYNTHASE"/>
    <property type="match status" value="1"/>
</dbReference>
<feature type="binding site" evidence="2">
    <location>
        <position position="70"/>
    </location>
    <ligand>
        <name>substrate</name>
    </ligand>
</feature>
<comment type="cofactor">
    <cofactor evidence="2">
        <name>Mg(2+)</name>
        <dbReference type="ChEBI" id="CHEBI:18420"/>
    </cofactor>
    <text evidence="2">Binds 2 magnesium ions per subunit.</text>
</comment>
<feature type="binding site" evidence="2">
    <location>
        <position position="36"/>
    </location>
    <ligand>
        <name>substrate</name>
    </ligand>
</feature>
<dbReference type="NCBIfam" id="NF011405">
    <property type="entry name" value="PRK14830.1"/>
    <property type="match status" value="1"/>
</dbReference>
<dbReference type="GO" id="GO:0000287">
    <property type="term" value="F:magnesium ion binding"/>
    <property type="evidence" value="ECO:0007669"/>
    <property type="project" value="UniProtKB-UniRule"/>
</dbReference>
<dbReference type="Proteomes" id="UP000239867">
    <property type="component" value="Chromosome"/>
</dbReference>
<keyword evidence="1 2" id="KW-0808">Transferase</keyword>
<comment type="function">
    <text evidence="2">Catalyzes the condensation of isopentenyl diphosphate (IPP) with allylic pyrophosphates generating different type of terpenoids.</text>
</comment>
<evidence type="ECO:0000256" key="2">
    <source>
        <dbReference type="HAMAP-Rule" id="MF_01139"/>
    </source>
</evidence>
<comment type="similarity">
    <text evidence="2">Belongs to the UPP synthase family.</text>
</comment>
<dbReference type="InterPro" id="IPR018520">
    <property type="entry name" value="UPP_synth-like_CS"/>
</dbReference>
<dbReference type="NCBIfam" id="TIGR00055">
    <property type="entry name" value="uppS"/>
    <property type="match status" value="1"/>
</dbReference>
<comment type="subunit">
    <text evidence="2">Homodimer.</text>
</comment>
<dbReference type="Gene3D" id="3.40.1180.10">
    <property type="entry name" value="Decaprenyl diphosphate synthase-like"/>
    <property type="match status" value="1"/>
</dbReference>
<protein>
    <recommendedName>
        <fullName evidence="2">Isoprenyl transferase</fullName>
        <ecNumber evidence="2">2.5.1.-</ecNumber>
    </recommendedName>
</protein>
<evidence type="ECO:0000256" key="1">
    <source>
        <dbReference type="ARBA" id="ARBA00022679"/>
    </source>
</evidence>
<dbReference type="OrthoDB" id="4191603at2"/>
<feature type="binding site" evidence="2">
    <location>
        <position position="32"/>
    </location>
    <ligand>
        <name>substrate</name>
    </ligand>
</feature>
<gene>
    <name evidence="3" type="ORF">CAY53_10595</name>
</gene>
<feature type="active site" evidence="2">
    <location>
        <position position="19"/>
    </location>
</feature>
<accession>A0A2L1GRT8</accession>
<organism evidence="3 4">
    <name type="scientific">Desulfobulbus oralis</name>
    <dbReference type="NCBI Taxonomy" id="1986146"/>
    <lineage>
        <taxon>Bacteria</taxon>
        <taxon>Pseudomonadati</taxon>
        <taxon>Thermodesulfobacteriota</taxon>
        <taxon>Desulfobulbia</taxon>
        <taxon>Desulfobulbales</taxon>
        <taxon>Desulfobulbaceae</taxon>
        <taxon>Desulfobulbus</taxon>
    </lineage>
</organism>
<feature type="active site" description="Proton acceptor" evidence="2">
    <location>
        <position position="67"/>
    </location>
</feature>
<dbReference type="EMBL" id="CP021255">
    <property type="protein sequence ID" value="AVD72337.1"/>
    <property type="molecule type" value="Genomic_DNA"/>
</dbReference>
<sequence length="250" mass="28303">MTTESRELRIPAHIAIIMDGNGRWARERGQLRLFGHRAGVRSVREVVESARSLGVRYLTLYAFSTENWQRPKVEVSGLMSLLQSYLKSELQTMLQNDIQLRCLGDASHLPPEVRSVLAQTMERTAACRAMVLNLALNYGSRPELVCAARSLARACEEGRLHWEDIDESRLAGELYSSSQPDPDLLIRTGGEHRLSNFLLWQLSYAELYFTEIKWPDFGREQLMDAIRSYSARQRRFGQTGDQVAAGGAEA</sequence>
<dbReference type="KEGG" id="deo:CAY53_10595"/>
<dbReference type="Pfam" id="PF01255">
    <property type="entry name" value="Prenyltransf"/>
    <property type="match status" value="1"/>
</dbReference>
<evidence type="ECO:0000313" key="4">
    <source>
        <dbReference type="Proteomes" id="UP000239867"/>
    </source>
</evidence>
<feature type="binding site" evidence="2">
    <location>
        <begin position="193"/>
        <end position="195"/>
    </location>
    <ligand>
        <name>substrate</name>
    </ligand>
</feature>
<feature type="binding site" evidence="2">
    <location>
        <position position="24"/>
    </location>
    <ligand>
        <name>substrate</name>
    </ligand>
</feature>
<keyword evidence="4" id="KW-1185">Reference proteome</keyword>
<feature type="binding site" evidence="2">
    <location>
        <begin position="20"/>
        <end position="23"/>
    </location>
    <ligand>
        <name>substrate</name>
    </ligand>
</feature>
<dbReference type="FunFam" id="3.40.1180.10:FF:000001">
    <property type="entry name" value="(2E,6E)-farnesyl-diphosphate-specific ditrans,polycis-undecaprenyl-diphosphate synthase"/>
    <property type="match status" value="1"/>
</dbReference>
<reference evidence="3 4" key="1">
    <citation type="journal article" date="2018" name="MBio">
        <title>Insights into the evolution of host association through the isolation and characterization of a novel human periodontal pathobiont, Desulfobulbus oralis.</title>
        <authorList>
            <person name="Cross K.L."/>
            <person name="Chirania P."/>
            <person name="Xiong W."/>
            <person name="Beall C.J."/>
            <person name="Elkins J.G."/>
            <person name="Giannone R.J."/>
            <person name="Griffen A.L."/>
            <person name="Guss A.M."/>
            <person name="Hettich R.L."/>
            <person name="Joshi S.S."/>
            <person name="Mokrzan E.M."/>
            <person name="Martin R.K."/>
            <person name="Zhulin I.B."/>
            <person name="Leys E.J."/>
            <person name="Podar M."/>
        </authorList>
    </citation>
    <scope>NUCLEOTIDE SEQUENCE [LARGE SCALE GENOMIC DNA]</scope>
    <source>
        <strain evidence="3 4">ORNL</strain>
    </source>
</reference>
<keyword evidence="2" id="KW-0479">Metal-binding</keyword>
<feature type="binding site" evidence="2">
    <location>
        <position position="68"/>
    </location>
    <ligand>
        <name>substrate</name>
    </ligand>
</feature>
<name>A0A2L1GRT8_9BACT</name>
<proteinExistence type="inferred from homology"/>
<feature type="binding site" evidence="2">
    <location>
        <position position="206"/>
    </location>
    <ligand>
        <name>Mg(2+)</name>
        <dbReference type="ChEBI" id="CHEBI:18420"/>
    </ligand>
</feature>
<dbReference type="PANTHER" id="PTHR10291">
    <property type="entry name" value="DEHYDRODOLICHYL DIPHOSPHATE SYNTHASE FAMILY MEMBER"/>
    <property type="match status" value="1"/>
</dbReference>
<dbReference type="EC" id="2.5.1.-" evidence="2"/>
<feature type="binding site" evidence="2">
    <location>
        <position position="187"/>
    </location>
    <ligand>
        <name>substrate</name>
    </ligand>
</feature>
<dbReference type="CDD" id="cd00475">
    <property type="entry name" value="Cis_IPPS"/>
    <property type="match status" value="1"/>
</dbReference>
<dbReference type="HAMAP" id="MF_01139">
    <property type="entry name" value="ISPT"/>
    <property type="match status" value="1"/>
</dbReference>
<dbReference type="InterPro" id="IPR036424">
    <property type="entry name" value="UPP_synth-like_sf"/>
</dbReference>
<evidence type="ECO:0000313" key="3">
    <source>
        <dbReference type="EMBL" id="AVD72337.1"/>
    </source>
</evidence>
<feature type="binding site" evidence="2">
    <location>
        <begin position="64"/>
        <end position="66"/>
    </location>
    <ligand>
        <name>substrate</name>
    </ligand>
</feature>
<keyword evidence="2" id="KW-0460">Magnesium</keyword>
<feature type="binding site" evidence="2">
    <location>
        <position position="19"/>
    </location>
    <ligand>
        <name>Mg(2+)</name>
        <dbReference type="ChEBI" id="CHEBI:18420"/>
    </ligand>
</feature>
<dbReference type="SUPFAM" id="SSF64005">
    <property type="entry name" value="Undecaprenyl diphosphate synthase"/>
    <property type="match status" value="1"/>
</dbReference>
<dbReference type="AlphaFoldDB" id="A0A2L1GRT8"/>